<name>A0A8F3EBK3_9CAUD</name>
<dbReference type="InterPro" id="IPR021130">
    <property type="entry name" value="PRib-ATP_PPHydrolase-like"/>
</dbReference>
<organism evidence="1 2">
    <name type="scientific">Microbacterium phage Honk</name>
    <dbReference type="NCBI Taxonomy" id="2836095"/>
    <lineage>
        <taxon>Viruses</taxon>
        <taxon>Duplodnaviria</taxon>
        <taxon>Heunggongvirae</taxon>
        <taxon>Uroviricota</taxon>
        <taxon>Caudoviricetes</taxon>
        <taxon>Casidaviridae</taxon>
        <taxon>Honkvirus</taxon>
        <taxon>Honkvirus honk</taxon>
    </lineage>
</organism>
<dbReference type="Pfam" id="PF01503">
    <property type="entry name" value="PRA-PH"/>
    <property type="match status" value="1"/>
</dbReference>
<dbReference type="InterPro" id="IPR023292">
    <property type="entry name" value="NTP_PyroPHydrolase-like_dom_sf"/>
</dbReference>
<evidence type="ECO:0000313" key="2">
    <source>
        <dbReference type="Proteomes" id="UP000693682"/>
    </source>
</evidence>
<dbReference type="EMBL" id="MW862981">
    <property type="protein sequence ID" value="QWY81851.1"/>
    <property type="molecule type" value="Genomic_DNA"/>
</dbReference>
<dbReference type="Proteomes" id="UP000693682">
    <property type="component" value="Segment"/>
</dbReference>
<evidence type="ECO:0000313" key="1">
    <source>
        <dbReference type="EMBL" id="QWY81851.1"/>
    </source>
</evidence>
<dbReference type="CDD" id="cd11530">
    <property type="entry name" value="NTP-PPase_DR2231_like"/>
    <property type="match status" value="1"/>
</dbReference>
<sequence length="141" mass="15115">MTARKPKPGTLAAASDAVREFHAACGIHFPATPALLSEDEVDLNFDLIFEELNEYSDAADAGDIVGVADAITDILVVTIRAGLAHGLDLSPLFDEVHRSNMTKLLPDGTALKRDDGKVLKGPNYEPPALEELVRAQEVLIP</sequence>
<dbReference type="Gene3D" id="1.10.3420.10">
    <property type="entry name" value="putative ntp pyrophosphohydrolase like domain"/>
    <property type="match status" value="1"/>
</dbReference>
<keyword evidence="2" id="KW-1185">Reference proteome</keyword>
<accession>A0A8F3EBK3</accession>
<dbReference type="InterPro" id="IPR033653">
    <property type="entry name" value="NTP-PPase_DR2231-like"/>
</dbReference>
<protein>
    <submittedName>
        <fullName evidence="1">MazG-like nucleotide pyrophosphohydrolase</fullName>
    </submittedName>
</protein>
<proteinExistence type="predicted"/>
<reference evidence="1" key="1">
    <citation type="submission" date="2021-04" db="EMBL/GenBank/DDBJ databases">
        <authorList>
            <person name="Ulbrich M."/>
            <person name="Aldana K.S."/>
            <person name="Brown J.W."/>
            <person name="Campbell D.M."/>
            <person name="Chai A.E."/>
            <person name="Dalson K.A."/>
            <person name="Dembinski E."/>
            <person name="Gomez D.E."/>
            <person name="Gupta K."/>
            <person name="Guyot M."/>
            <person name="Hocutt K.M."/>
            <person name="Holsinger J.M."/>
            <person name="Ibarra L.A."/>
            <person name="Jeon T.-Y."/>
            <person name="Mackenzie M."/>
            <person name="Marquez I.-P.P."/>
            <person name="Mathenge R.W."/>
            <person name="Mo B.F."/>
            <person name="Nelson S."/>
            <person name="Zepeda J."/>
            <person name="Zhang L.J."/>
            <person name="Ngo R."/>
            <person name="Tse V.Y."/>
            <person name="Garlena R.A."/>
            <person name="Russell D.A."/>
            <person name="Pope W.H."/>
            <person name="Jacobs-Sera D."/>
            <person name="Hatfull G.F."/>
            <person name="Reddi K."/>
            <person name="Moberg-Parker J."/>
            <person name="Freise A.C."/>
        </authorList>
    </citation>
    <scope>NUCLEOTIDE SEQUENCE</scope>
</reference>
<gene>
    <name evidence="1" type="primary">28</name>
    <name evidence="1" type="ORF">SEA_HONK_28</name>
</gene>